<keyword evidence="1" id="KW-0175">Coiled coil</keyword>
<proteinExistence type="predicted"/>
<evidence type="ECO:0000313" key="4">
    <source>
        <dbReference type="Proteomes" id="UP001627154"/>
    </source>
</evidence>
<feature type="coiled-coil region" evidence="1">
    <location>
        <begin position="208"/>
        <end position="242"/>
    </location>
</feature>
<evidence type="ECO:0008006" key="5">
    <source>
        <dbReference type="Google" id="ProtNLM"/>
    </source>
</evidence>
<reference evidence="3 4" key="1">
    <citation type="journal article" date="2024" name="bioRxiv">
        <title>A reference genome for Trichogramma kaykai: A tiny desert-dwelling parasitoid wasp with competing sex-ratio distorters.</title>
        <authorList>
            <person name="Culotta J."/>
            <person name="Lindsey A.R."/>
        </authorList>
    </citation>
    <scope>NUCLEOTIDE SEQUENCE [LARGE SCALE GENOMIC DNA]</scope>
    <source>
        <strain evidence="3 4">KSX58</strain>
    </source>
</reference>
<dbReference type="EMBL" id="JBJJXI010000060">
    <property type="protein sequence ID" value="KAL3398184.1"/>
    <property type="molecule type" value="Genomic_DNA"/>
</dbReference>
<dbReference type="Proteomes" id="UP001627154">
    <property type="component" value="Unassembled WGS sequence"/>
</dbReference>
<feature type="compositionally biased region" description="Basic residues" evidence="2">
    <location>
        <begin position="130"/>
        <end position="142"/>
    </location>
</feature>
<accession>A0ABD2WYG6</accession>
<dbReference type="AlphaFoldDB" id="A0ABD2WYG6"/>
<sequence length="257" mass="29537">MSSNEDETNTETGNQPHVYLQFPPSKIGDKVERKIMPMTAMPKKFDYEAFKNKHTIYENKHFKINENGLKRKCFFLYAADTYDEVYTASKKPERFRIPTHTDTIEDSSLLEMDLGNGSTNENDDQQVLQKTKKQKKASKKAKSSNQKDNQSLILDKYLQQNEMMNQLIQQEIGEVEQFDNREFIPASSPNAAHSNTNSNGVLDYKKIIAGLRSQLNDARFEIAQLKKELGESNTSNANASNRENRACKFYFKIVILT</sequence>
<evidence type="ECO:0000313" key="3">
    <source>
        <dbReference type="EMBL" id="KAL3398184.1"/>
    </source>
</evidence>
<organism evidence="3 4">
    <name type="scientific">Trichogramma kaykai</name>
    <dbReference type="NCBI Taxonomy" id="54128"/>
    <lineage>
        <taxon>Eukaryota</taxon>
        <taxon>Metazoa</taxon>
        <taxon>Ecdysozoa</taxon>
        <taxon>Arthropoda</taxon>
        <taxon>Hexapoda</taxon>
        <taxon>Insecta</taxon>
        <taxon>Pterygota</taxon>
        <taxon>Neoptera</taxon>
        <taxon>Endopterygota</taxon>
        <taxon>Hymenoptera</taxon>
        <taxon>Apocrita</taxon>
        <taxon>Proctotrupomorpha</taxon>
        <taxon>Chalcidoidea</taxon>
        <taxon>Trichogrammatidae</taxon>
        <taxon>Trichogramma</taxon>
    </lineage>
</organism>
<evidence type="ECO:0000256" key="2">
    <source>
        <dbReference type="SAM" id="MobiDB-lite"/>
    </source>
</evidence>
<gene>
    <name evidence="3" type="ORF">TKK_008390</name>
</gene>
<keyword evidence="4" id="KW-1185">Reference proteome</keyword>
<comment type="caution">
    <text evidence="3">The sequence shown here is derived from an EMBL/GenBank/DDBJ whole genome shotgun (WGS) entry which is preliminary data.</text>
</comment>
<feature type="region of interest" description="Disordered" evidence="2">
    <location>
        <begin position="106"/>
        <end position="151"/>
    </location>
</feature>
<evidence type="ECO:0000256" key="1">
    <source>
        <dbReference type="SAM" id="Coils"/>
    </source>
</evidence>
<name>A0ABD2WYG6_9HYME</name>
<protein>
    <recommendedName>
        <fullName evidence="5">TAFII55 protein conserved region domain-containing protein</fullName>
    </recommendedName>
</protein>
<feature type="compositionally biased region" description="Polar residues" evidence="2">
    <location>
        <begin position="116"/>
        <end position="128"/>
    </location>
</feature>